<dbReference type="InterPro" id="IPR013702">
    <property type="entry name" value="FIST_domain_N"/>
</dbReference>
<dbReference type="InterPro" id="IPR019494">
    <property type="entry name" value="FIST_C"/>
</dbReference>
<dbReference type="InterPro" id="IPR016741">
    <property type="entry name" value="UCP018953"/>
</dbReference>
<dbReference type="SMART" id="SM01204">
    <property type="entry name" value="FIST_C"/>
    <property type="match status" value="1"/>
</dbReference>
<dbReference type="EMBL" id="UINC01027856">
    <property type="protein sequence ID" value="SVB07821.1"/>
    <property type="molecule type" value="Genomic_DNA"/>
</dbReference>
<dbReference type="PANTHER" id="PTHR14939">
    <property type="entry name" value="F-BOX ONLY PROTEIN 22"/>
    <property type="match status" value="1"/>
</dbReference>
<sequence length="394" mass="43258">MKWASHLSTKDNIEACIDESIEAIRSQMGGDSVHLTVIFVSPQFKDKYNEIPKLIRERMDPGRFLGCSGGGIVGGGREAEQQPAFSITCANLPDVEIKNICSDTTTLPDQDTAPDVWREWLGVSAEKKQNFIFLADPFSFRGEEFLSGVDFAYPNSSKVGGLASGAQMQGENALYLDDKIHRSGLVGVALSGNIGMDTIVAQGCRPIGEPVKISKCNGTLLTEMDGQPPLDLLQKVYEELDENDRRLVQTSLFLGIEMDPLKDNPQQGDFLIRNIMGADKESGGVQVGAMLREGQLVQFHLRDKDMSSEDLRLVLNRYKAKEHSKKAAGALLFSCLGRGQYLYGKPNHDSDMFRDQLGDIPLGGFFCNGEIGPVGKTTFLHGYTSSFGIFHPTH</sequence>
<protein>
    <recommendedName>
        <fullName evidence="9">FIST C-domain domain-containing protein</fullName>
    </recommendedName>
</protein>
<evidence type="ECO:0000259" key="6">
    <source>
        <dbReference type="SMART" id="SM00897"/>
    </source>
</evidence>
<feature type="domain" description="FIST C-domain" evidence="7">
    <location>
        <begin position="229"/>
        <end position="374"/>
    </location>
</feature>
<name>A0A382B2S9_9ZZZZ</name>
<evidence type="ECO:0000259" key="7">
    <source>
        <dbReference type="SMART" id="SM01204"/>
    </source>
</evidence>
<reference evidence="8" key="1">
    <citation type="submission" date="2018-05" db="EMBL/GenBank/DDBJ databases">
        <authorList>
            <person name="Lanie J.A."/>
            <person name="Ng W.-L."/>
            <person name="Kazmierczak K.M."/>
            <person name="Andrzejewski T.M."/>
            <person name="Davidsen T.M."/>
            <person name="Wayne K.J."/>
            <person name="Tettelin H."/>
            <person name="Glass J.I."/>
            <person name="Rusch D."/>
            <person name="Podicherti R."/>
            <person name="Tsui H.-C.T."/>
            <person name="Winkler M.E."/>
        </authorList>
    </citation>
    <scope>NUCLEOTIDE SEQUENCE</scope>
</reference>
<evidence type="ECO:0000256" key="5">
    <source>
        <dbReference type="ARBA" id="ARBA00023136"/>
    </source>
</evidence>
<proteinExistence type="predicted"/>
<accession>A0A382B2S9</accession>
<dbReference type="AlphaFoldDB" id="A0A382B2S9"/>
<comment type="subcellular location">
    <subcellularLocation>
        <location evidence="1">Cell membrane</location>
        <topology evidence="1">Multi-pass membrane protein</topology>
    </subcellularLocation>
</comment>
<evidence type="ECO:0000256" key="3">
    <source>
        <dbReference type="ARBA" id="ARBA00022692"/>
    </source>
</evidence>
<feature type="domain" description="FIST" evidence="6">
    <location>
        <begin position="34"/>
        <end position="228"/>
    </location>
</feature>
<evidence type="ECO:0000256" key="4">
    <source>
        <dbReference type="ARBA" id="ARBA00022989"/>
    </source>
</evidence>
<dbReference type="PANTHER" id="PTHR14939:SF5">
    <property type="entry name" value="F-BOX ONLY PROTEIN 22"/>
    <property type="match status" value="1"/>
</dbReference>
<keyword evidence="3" id="KW-0812">Transmembrane</keyword>
<keyword evidence="2" id="KW-1003">Cell membrane</keyword>
<organism evidence="8">
    <name type="scientific">marine metagenome</name>
    <dbReference type="NCBI Taxonomy" id="408172"/>
    <lineage>
        <taxon>unclassified sequences</taxon>
        <taxon>metagenomes</taxon>
        <taxon>ecological metagenomes</taxon>
    </lineage>
</organism>
<evidence type="ECO:0008006" key="9">
    <source>
        <dbReference type="Google" id="ProtNLM"/>
    </source>
</evidence>
<gene>
    <name evidence="8" type="ORF">METZ01_LOCUS160675</name>
</gene>
<dbReference type="Pfam" id="PF10442">
    <property type="entry name" value="FIST_C"/>
    <property type="match status" value="1"/>
</dbReference>
<keyword evidence="4" id="KW-1133">Transmembrane helix</keyword>
<keyword evidence="5" id="KW-0472">Membrane</keyword>
<evidence type="ECO:0000313" key="8">
    <source>
        <dbReference type="EMBL" id="SVB07821.1"/>
    </source>
</evidence>
<dbReference type="GO" id="GO:0005886">
    <property type="term" value="C:plasma membrane"/>
    <property type="evidence" value="ECO:0007669"/>
    <property type="project" value="UniProtKB-SubCell"/>
</dbReference>
<evidence type="ECO:0000256" key="1">
    <source>
        <dbReference type="ARBA" id="ARBA00004651"/>
    </source>
</evidence>
<dbReference type="PIRSF" id="PIRSF018953">
    <property type="entry name" value="UCP018953"/>
    <property type="match status" value="1"/>
</dbReference>
<dbReference type="SMART" id="SM00897">
    <property type="entry name" value="FIST"/>
    <property type="match status" value="1"/>
</dbReference>
<evidence type="ECO:0000256" key="2">
    <source>
        <dbReference type="ARBA" id="ARBA00022475"/>
    </source>
</evidence>
<dbReference type="Pfam" id="PF08495">
    <property type="entry name" value="FIST"/>
    <property type="match status" value="1"/>
</dbReference>